<keyword evidence="4 10" id="KW-0862">Zinc</keyword>
<evidence type="ECO:0000313" key="14">
    <source>
        <dbReference type="EMBL" id="CBY09892.1"/>
    </source>
</evidence>
<keyword evidence="8 9" id="KW-0539">Nucleus</keyword>
<evidence type="ECO:0000256" key="4">
    <source>
        <dbReference type="ARBA" id="ARBA00022833"/>
    </source>
</evidence>
<dbReference type="GO" id="GO:0045944">
    <property type="term" value="P:positive regulation of transcription by RNA polymerase II"/>
    <property type="evidence" value="ECO:0007669"/>
    <property type="project" value="InterPro"/>
</dbReference>
<evidence type="ECO:0000256" key="2">
    <source>
        <dbReference type="ARBA" id="ARBA00022723"/>
    </source>
</evidence>
<evidence type="ECO:0000256" key="11">
    <source>
        <dbReference type="RuleBase" id="RU000682"/>
    </source>
</evidence>
<feature type="domain" description="LIM zinc-binding" evidence="12">
    <location>
        <begin position="42"/>
        <end position="103"/>
    </location>
</feature>
<dbReference type="PROSITE" id="PS50023">
    <property type="entry name" value="LIM_DOMAIN_2"/>
    <property type="match status" value="2"/>
</dbReference>
<dbReference type="CDD" id="cd09366">
    <property type="entry name" value="LIM1_Isl"/>
    <property type="match status" value="1"/>
</dbReference>
<accession>E4XGU4</accession>
<dbReference type="PROSITE" id="PS00478">
    <property type="entry name" value="LIM_DOMAIN_1"/>
    <property type="match status" value="2"/>
</dbReference>
<feature type="DNA-binding region" description="Homeobox" evidence="9">
    <location>
        <begin position="207"/>
        <end position="266"/>
    </location>
</feature>
<keyword evidence="7 9" id="KW-0371">Homeobox</keyword>
<dbReference type="InterPro" id="IPR001356">
    <property type="entry name" value="HD"/>
</dbReference>
<dbReference type="PANTHER" id="PTHR24204">
    <property type="entry name" value="INSULIN GENE ENHANCER PROTEIN"/>
    <property type="match status" value="1"/>
</dbReference>
<dbReference type="Gene3D" id="1.10.10.60">
    <property type="entry name" value="Homeodomain-like"/>
    <property type="match status" value="1"/>
</dbReference>
<evidence type="ECO:0000313" key="15">
    <source>
        <dbReference type="Proteomes" id="UP000001307"/>
    </source>
</evidence>
<dbReference type="CDD" id="cd00086">
    <property type="entry name" value="homeodomain"/>
    <property type="match status" value="1"/>
</dbReference>
<keyword evidence="5 10" id="KW-0440">LIM domain</keyword>
<keyword evidence="3" id="KW-0677">Repeat</keyword>
<dbReference type="InterPro" id="IPR047244">
    <property type="entry name" value="ISL1/2-like_LIM1"/>
</dbReference>
<dbReference type="SUPFAM" id="SSF46689">
    <property type="entry name" value="Homeodomain-like"/>
    <property type="match status" value="1"/>
</dbReference>
<dbReference type="PROSITE" id="PS50071">
    <property type="entry name" value="HOMEOBOX_2"/>
    <property type="match status" value="1"/>
</dbReference>
<evidence type="ECO:0000256" key="7">
    <source>
        <dbReference type="ARBA" id="ARBA00023155"/>
    </source>
</evidence>
<evidence type="ECO:0000259" key="13">
    <source>
        <dbReference type="PROSITE" id="PS50071"/>
    </source>
</evidence>
<dbReference type="Gene3D" id="2.10.110.10">
    <property type="entry name" value="Cysteine Rich Protein"/>
    <property type="match status" value="2"/>
</dbReference>
<evidence type="ECO:0000256" key="3">
    <source>
        <dbReference type="ARBA" id="ARBA00022737"/>
    </source>
</evidence>
<dbReference type="GO" id="GO:0007409">
    <property type="term" value="P:axonogenesis"/>
    <property type="evidence" value="ECO:0007669"/>
    <property type="project" value="TreeGrafter"/>
</dbReference>
<evidence type="ECO:0000256" key="1">
    <source>
        <dbReference type="ARBA" id="ARBA00004123"/>
    </source>
</evidence>
<dbReference type="FunFam" id="1.10.10.60:FF:000041">
    <property type="entry name" value="insulin gene enhancer protein ISL-1"/>
    <property type="match status" value="1"/>
</dbReference>
<feature type="domain" description="LIM zinc-binding" evidence="12">
    <location>
        <begin position="104"/>
        <end position="166"/>
    </location>
</feature>
<dbReference type="SMART" id="SM00132">
    <property type="entry name" value="LIM"/>
    <property type="match status" value="2"/>
</dbReference>
<gene>
    <name evidence="14" type="ORF">GSOID_T00010709001</name>
</gene>
<dbReference type="Pfam" id="PF00412">
    <property type="entry name" value="LIM"/>
    <property type="match status" value="2"/>
</dbReference>
<keyword evidence="2 10" id="KW-0479">Metal-binding</keyword>
<name>E4XGU4_OIKDI</name>
<keyword evidence="15" id="KW-1185">Reference proteome</keyword>
<dbReference type="InterPro" id="IPR009057">
    <property type="entry name" value="Homeodomain-like_sf"/>
</dbReference>
<dbReference type="InParanoid" id="E4XGU4"/>
<evidence type="ECO:0000256" key="6">
    <source>
        <dbReference type="ARBA" id="ARBA00023125"/>
    </source>
</evidence>
<dbReference type="OrthoDB" id="125004at2759"/>
<evidence type="ECO:0000256" key="5">
    <source>
        <dbReference type="ARBA" id="ARBA00023038"/>
    </source>
</evidence>
<dbReference type="SMART" id="SM00389">
    <property type="entry name" value="HOX"/>
    <property type="match status" value="1"/>
</dbReference>
<organism evidence="14 15">
    <name type="scientific">Oikopleura dioica</name>
    <name type="common">Tunicate</name>
    <dbReference type="NCBI Taxonomy" id="34765"/>
    <lineage>
        <taxon>Eukaryota</taxon>
        <taxon>Metazoa</taxon>
        <taxon>Chordata</taxon>
        <taxon>Tunicata</taxon>
        <taxon>Appendicularia</taxon>
        <taxon>Copelata</taxon>
        <taxon>Oikopleuridae</taxon>
        <taxon>Oikopleura</taxon>
    </lineage>
</organism>
<dbReference type="GO" id="GO:0005634">
    <property type="term" value="C:nucleus"/>
    <property type="evidence" value="ECO:0007669"/>
    <property type="project" value="UniProtKB-SubCell"/>
</dbReference>
<dbReference type="InterPro" id="IPR001781">
    <property type="entry name" value="Znf_LIM"/>
</dbReference>
<comment type="subcellular location">
    <subcellularLocation>
        <location evidence="1 9 11">Nucleus</location>
    </subcellularLocation>
</comment>
<evidence type="ECO:0000256" key="8">
    <source>
        <dbReference type="ARBA" id="ARBA00023242"/>
    </source>
</evidence>
<evidence type="ECO:0000256" key="10">
    <source>
        <dbReference type="PROSITE-ProRule" id="PRU00125"/>
    </source>
</evidence>
<dbReference type="GO" id="GO:0046872">
    <property type="term" value="F:metal ion binding"/>
    <property type="evidence" value="ECO:0007669"/>
    <property type="project" value="UniProtKB-KW"/>
</dbReference>
<sequence length="403" mass="46382">MMVSEVDVNARVSETPTVNSWRMHMPDTTQTVPQEPTELPNKVCHSCRGKIDDAFSWQVHPDYSFHPHCLKCSECGCYFQDATSCFMKNELAYCKEDYERLYMEHCAKCDHALQPTDLVHKVKNCTFHVDCFSCSSCVRVLVSGDEFLLIETRLFCRPCHELESEQSRIGSRYITRTAGETDRKYGAPEQAENNKVTSKFFSMSSYFRRVRTVLNEKQLHTLRTCYQANPRPDALMKEQLVEMTGLSPRVIRVWFQNKRCKDKKKQIMIKQLEDQRNSQDSGTDETKSIASCKAVSLVATDPVPDNPQQKLDTEIEIKSYQKRAHSHIRLYNSFLKNNKVIYLKLSCVARYSKMTGSRSTRSRIGKITRCNNSLVSVLCDVLDVVRKLPGLNLRQSLLTGPIR</sequence>
<evidence type="ECO:0000259" key="12">
    <source>
        <dbReference type="PROSITE" id="PS50023"/>
    </source>
</evidence>
<proteinExistence type="predicted"/>
<evidence type="ECO:0000256" key="9">
    <source>
        <dbReference type="PROSITE-ProRule" id="PRU00108"/>
    </source>
</evidence>
<dbReference type="PROSITE" id="PS00027">
    <property type="entry name" value="HOMEOBOX_1"/>
    <property type="match status" value="1"/>
</dbReference>
<dbReference type="PANTHER" id="PTHR24204:SF8">
    <property type="entry name" value="TAILUP, ISOFORM A"/>
    <property type="match status" value="1"/>
</dbReference>
<dbReference type="GO" id="GO:0000981">
    <property type="term" value="F:DNA-binding transcription factor activity, RNA polymerase II-specific"/>
    <property type="evidence" value="ECO:0007669"/>
    <property type="project" value="InterPro"/>
</dbReference>
<dbReference type="Pfam" id="PF00046">
    <property type="entry name" value="Homeodomain"/>
    <property type="match status" value="1"/>
</dbReference>
<dbReference type="AlphaFoldDB" id="E4XGU4"/>
<protein>
    <submittedName>
        <fullName evidence="14">Uncharacterized protein</fullName>
    </submittedName>
</protein>
<dbReference type="InterPro" id="IPR047169">
    <property type="entry name" value="ISL1/2-like"/>
</dbReference>
<dbReference type="GO" id="GO:0003677">
    <property type="term" value="F:DNA binding"/>
    <property type="evidence" value="ECO:0007669"/>
    <property type="project" value="UniProtKB-UniRule"/>
</dbReference>
<dbReference type="Proteomes" id="UP000001307">
    <property type="component" value="Unassembled WGS sequence"/>
</dbReference>
<keyword evidence="6 9" id="KW-0238">DNA-binding</keyword>
<dbReference type="EMBL" id="FN653049">
    <property type="protein sequence ID" value="CBY09892.1"/>
    <property type="molecule type" value="Genomic_DNA"/>
</dbReference>
<reference evidence="14 15" key="1">
    <citation type="journal article" date="2010" name="Science">
        <title>Plasticity of animal genome architecture unmasked by rapid evolution of a pelagic tunicate.</title>
        <authorList>
            <person name="Denoeud F."/>
            <person name="Henriet S."/>
            <person name="Mungpakdee S."/>
            <person name="Aury J.M."/>
            <person name="Da Silva C."/>
            <person name="Brinkmann H."/>
            <person name="Mikhaleva J."/>
            <person name="Olsen L.C."/>
            <person name="Jubin C."/>
            <person name="Canestro C."/>
            <person name="Bouquet J.M."/>
            <person name="Danks G."/>
            <person name="Poulain J."/>
            <person name="Campsteijn C."/>
            <person name="Adamski M."/>
            <person name="Cross I."/>
            <person name="Yadetie F."/>
            <person name="Muffato M."/>
            <person name="Louis A."/>
            <person name="Butcher S."/>
            <person name="Tsagkogeorga G."/>
            <person name="Konrad A."/>
            <person name="Singh S."/>
            <person name="Jensen M.F."/>
            <person name="Cong E.H."/>
            <person name="Eikeseth-Otteraa H."/>
            <person name="Noel B."/>
            <person name="Anthouard V."/>
            <person name="Porcel B.M."/>
            <person name="Kachouri-Lafond R."/>
            <person name="Nishino A."/>
            <person name="Ugolini M."/>
            <person name="Chourrout P."/>
            <person name="Nishida H."/>
            <person name="Aasland R."/>
            <person name="Huzurbazar S."/>
            <person name="Westhof E."/>
            <person name="Delsuc F."/>
            <person name="Lehrach H."/>
            <person name="Reinhardt R."/>
            <person name="Weissenbach J."/>
            <person name="Roy S.W."/>
            <person name="Artiguenave F."/>
            <person name="Postlethwait J.H."/>
            <person name="Manak J.R."/>
            <person name="Thompson E.M."/>
            <person name="Jaillon O."/>
            <person name="Du Pasquier L."/>
            <person name="Boudinot P."/>
            <person name="Liberles D.A."/>
            <person name="Volff J.N."/>
            <person name="Philippe H."/>
            <person name="Lenhard B."/>
            <person name="Roest Crollius H."/>
            <person name="Wincker P."/>
            <person name="Chourrout D."/>
        </authorList>
    </citation>
    <scope>NUCLEOTIDE SEQUENCE [LARGE SCALE GENOMIC DNA]</scope>
</reference>
<dbReference type="SUPFAM" id="SSF57716">
    <property type="entry name" value="Glucocorticoid receptor-like (DNA-binding domain)"/>
    <property type="match status" value="1"/>
</dbReference>
<dbReference type="InterPro" id="IPR017970">
    <property type="entry name" value="Homeobox_CS"/>
</dbReference>
<dbReference type="GO" id="GO:0048665">
    <property type="term" value="P:neuron fate specification"/>
    <property type="evidence" value="ECO:0007669"/>
    <property type="project" value="InterPro"/>
</dbReference>
<feature type="domain" description="Homeobox" evidence="13">
    <location>
        <begin position="205"/>
        <end position="265"/>
    </location>
</feature>